<dbReference type="InterPro" id="IPR027417">
    <property type="entry name" value="P-loop_NTPase"/>
</dbReference>
<dbReference type="InterPro" id="IPR058839">
    <property type="entry name" value="WHD_HELB"/>
</dbReference>
<dbReference type="Pfam" id="PF25894">
    <property type="entry name" value="WHD_HELB"/>
    <property type="match status" value="1"/>
</dbReference>
<dbReference type="EMBL" id="JAINUF010000002">
    <property type="protein sequence ID" value="KAJ8373603.1"/>
    <property type="molecule type" value="Genomic_DNA"/>
</dbReference>
<evidence type="ECO:0000259" key="4">
    <source>
        <dbReference type="Pfam" id="PF13538"/>
    </source>
</evidence>
<feature type="compositionally biased region" description="Basic and acidic residues" evidence="3">
    <location>
        <begin position="900"/>
        <end position="912"/>
    </location>
</feature>
<dbReference type="InterPro" id="IPR027785">
    <property type="entry name" value="UvrD-like_helicase_C"/>
</dbReference>
<dbReference type="GO" id="GO:2000042">
    <property type="term" value="P:negative regulation of double-strand break repair via homologous recombination"/>
    <property type="evidence" value="ECO:0007669"/>
    <property type="project" value="TreeGrafter"/>
</dbReference>
<name>A0A9Q1G252_SYNKA</name>
<protein>
    <recommendedName>
        <fullName evidence="8">UvrD-like helicase C-terminal domain-containing protein</fullName>
    </recommendedName>
</protein>
<feature type="domain" description="UvrD-like helicase C-terminal" evidence="4">
    <location>
        <begin position="830"/>
        <end position="876"/>
    </location>
</feature>
<accession>A0A9Q1G252</accession>
<dbReference type="OrthoDB" id="416437at2759"/>
<keyword evidence="1" id="KW-0547">Nucleotide-binding</keyword>
<dbReference type="CDD" id="cd18809">
    <property type="entry name" value="SF1_C_RecD"/>
    <property type="match status" value="1"/>
</dbReference>
<dbReference type="Proteomes" id="UP001152622">
    <property type="component" value="Chromosome 2"/>
</dbReference>
<reference evidence="6" key="1">
    <citation type="journal article" date="2023" name="Science">
        <title>Genome structures resolve the early diversification of teleost fishes.</title>
        <authorList>
            <person name="Parey E."/>
            <person name="Louis A."/>
            <person name="Montfort J."/>
            <person name="Bouchez O."/>
            <person name="Roques C."/>
            <person name="Iampietro C."/>
            <person name="Lluch J."/>
            <person name="Castinel A."/>
            <person name="Donnadieu C."/>
            <person name="Desvignes T."/>
            <person name="Floi Bucao C."/>
            <person name="Jouanno E."/>
            <person name="Wen M."/>
            <person name="Mejri S."/>
            <person name="Dirks R."/>
            <person name="Jansen H."/>
            <person name="Henkel C."/>
            <person name="Chen W.J."/>
            <person name="Zahm M."/>
            <person name="Cabau C."/>
            <person name="Klopp C."/>
            <person name="Thompson A.W."/>
            <person name="Robinson-Rechavi M."/>
            <person name="Braasch I."/>
            <person name="Lecointre G."/>
            <person name="Bobe J."/>
            <person name="Postlethwait J.H."/>
            <person name="Berthelot C."/>
            <person name="Roest Crollius H."/>
            <person name="Guiguen Y."/>
        </authorList>
    </citation>
    <scope>NUCLEOTIDE SEQUENCE</scope>
    <source>
        <strain evidence="6">WJC10195</strain>
    </source>
</reference>
<sequence length="1145" mass="127044">MSREKEIVGYIIPKKDDKERSDDEDSDTEEDEPEFLDMNEIDSLSFGVQMINASRSRRTEVDLMDLQCGKQWRVKGRFAFSDPWWEVTCRVRSGRGKLMILQGAPFYRLRSCPRAEEARPILALFLKACGASPDHTEHFFRWLPQERAVRFGDLLETLREFGEAENVQETVAEQLRRHVLNSDAGRCVQVAAAYPQVMHYLPTLLPRRFSGLVQKWGSTTQAPQQNADALSKLEEMIKTEVWKLGFKSVLKKEAGLLRCEATLDALQVCRLWERIQTLQQNALLLYHQLKLGLKKGGTYMELEELEEQTKMYGERTWEAVQFLKEKGVVVSERTMVALADLHSYEKGIAQSLRHLLDGESWRMELDVRAVLRAGLGRRGGAGVRMGGAAAPSDGGEMEVEVEAEAEAEAELDADQVRAAQMICDSPVTVVSGKGGCGKTTVVCLVFGAALDQLHSQEAREVSDACRDFQDDTGGSQSWDVPVGAPTQPPQGGKASLSPQERIEVLLTAPTGRAAAVLTKRTKFTAYTLHQVIWSFMSAKKDETGSPEQWKFAAVRVLVVDEGSLVSVQLLHSVLHMLTNHACLQKFVLLGDVRQLPSIEPGNTLCDLFHCLSKKGCAIEMRTNHRAESQLIVRNAGLISERVSRLDFDATVRMDSSPTAPPPDKRFIHILLPEEQTDLYLQKAVLLLLNSGSGLEDDQTSQFIAFKRKECELINELCCKHYSQHTTRDHKKKLLFQPRDKVCCSRNGYVSDREKERELERERRVADDDKKKREVKERLCNGQIFFIAADVTEVTDGRTRDQKRYLTLDDREGRSLTVWFRELQKECKLQHAWARTIHTFQGSEAETIVYVLGNGYLQDWKHVYTAVTRGRKRVYVISTDAGLRNTVERWRAERQTRLGELARRAFSQDRAEGEESFGTQRTQPHAPHQETPSTGPKPAPTPNSTPSTGPKPAPTPNSTPSTGPKPAPTPNSTPSTGPKPAPTPNSTPSTGPKPAPTPNSTPSTGPKPAPTLTPNSTPSTGPTRSTPLPSHTSSQLQRARSSATPTLPGSFQKAGAGQDASSLDMAFTDTHTWSPMDPADTSCAEDCGKAKAGDSAGCRRPVPTLSTCECSPAKHPRLDPAESPLGSTRLQLLSLEPPGKGSRRLF</sequence>
<feature type="region of interest" description="Disordered" evidence="3">
    <location>
        <begin position="465"/>
        <end position="497"/>
    </location>
</feature>
<evidence type="ECO:0000256" key="1">
    <source>
        <dbReference type="ARBA" id="ARBA00022741"/>
    </source>
</evidence>
<dbReference type="PANTHER" id="PTHR43788">
    <property type="entry name" value="DNA2/NAM7 HELICASE FAMILY MEMBER"/>
    <property type="match status" value="1"/>
</dbReference>
<feature type="compositionally biased region" description="Low complexity" evidence="3">
    <location>
        <begin position="1011"/>
        <end position="1029"/>
    </location>
</feature>
<evidence type="ECO:0000313" key="6">
    <source>
        <dbReference type="EMBL" id="KAJ8373603.1"/>
    </source>
</evidence>
<comment type="caution">
    <text evidence="6">The sequence shown here is derived from an EMBL/GenBank/DDBJ whole genome shotgun (WGS) entry which is preliminary data.</text>
</comment>
<dbReference type="GO" id="GO:0005524">
    <property type="term" value="F:ATP binding"/>
    <property type="evidence" value="ECO:0007669"/>
    <property type="project" value="UniProtKB-KW"/>
</dbReference>
<dbReference type="Pfam" id="PF13604">
    <property type="entry name" value="AAA_30"/>
    <property type="match status" value="1"/>
</dbReference>
<feature type="compositionally biased region" description="Acidic residues" evidence="3">
    <location>
        <begin position="22"/>
        <end position="33"/>
    </location>
</feature>
<evidence type="ECO:0000259" key="5">
    <source>
        <dbReference type="Pfam" id="PF25894"/>
    </source>
</evidence>
<dbReference type="GO" id="GO:0017116">
    <property type="term" value="F:single-stranded DNA helicase activity"/>
    <property type="evidence" value="ECO:0007669"/>
    <property type="project" value="TreeGrafter"/>
</dbReference>
<feature type="compositionally biased region" description="Polar residues" evidence="3">
    <location>
        <begin position="1030"/>
        <end position="1048"/>
    </location>
</feature>
<feature type="compositionally biased region" description="Pro residues" evidence="3">
    <location>
        <begin position="934"/>
        <end position="1010"/>
    </location>
</feature>
<feature type="domain" description="DNA helicase B winged helix" evidence="5">
    <location>
        <begin position="233"/>
        <end position="338"/>
    </location>
</feature>
<evidence type="ECO:0000256" key="2">
    <source>
        <dbReference type="ARBA" id="ARBA00022840"/>
    </source>
</evidence>
<dbReference type="CDD" id="cd17933">
    <property type="entry name" value="DEXSc_RecD-like"/>
    <property type="match status" value="1"/>
</dbReference>
<keyword evidence="2" id="KW-0067">ATP-binding</keyword>
<evidence type="ECO:0008006" key="8">
    <source>
        <dbReference type="Google" id="ProtNLM"/>
    </source>
</evidence>
<dbReference type="Pfam" id="PF13538">
    <property type="entry name" value="UvrD_C_2"/>
    <property type="match status" value="1"/>
</dbReference>
<gene>
    <name evidence="6" type="ORF">SKAU_G00041830</name>
</gene>
<organism evidence="6 7">
    <name type="scientific">Synaphobranchus kaupii</name>
    <name type="common">Kaup's arrowtooth eel</name>
    <dbReference type="NCBI Taxonomy" id="118154"/>
    <lineage>
        <taxon>Eukaryota</taxon>
        <taxon>Metazoa</taxon>
        <taxon>Chordata</taxon>
        <taxon>Craniata</taxon>
        <taxon>Vertebrata</taxon>
        <taxon>Euteleostomi</taxon>
        <taxon>Actinopterygii</taxon>
        <taxon>Neopterygii</taxon>
        <taxon>Teleostei</taxon>
        <taxon>Anguilliformes</taxon>
        <taxon>Synaphobranchidae</taxon>
        <taxon>Synaphobranchus</taxon>
    </lineage>
</organism>
<feature type="region of interest" description="Disordered" evidence="3">
    <location>
        <begin position="900"/>
        <end position="1145"/>
    </location>
</feature>
<keyword evidence="7" id="KW-1185">Reference proteome</keyword>
<proteinExistence type="predicted"/>
<dbReference type="AlphaFoldDB" id="A0A9Q1G252"/>
<dbReference type="SUPFAM" id="SSF52540">
    <property type="entry name" value="P-loop containing nucleoside triphosphate hydrolases"/>
    <property type="match status" value="2"/>
</dbReference>
<feature type="compositionally biased region" description="Basic and acidic residues" evidence="3">
    <location>
        <begin position="1"/>
        <end position="21"/>
    </location>
</feature>
<evidence type="ECO:0000256" key="3">
    <source>
        <dbReference type="SAM" id="MobiDB-lite"/>
    </source>
</evidence>
<dbReference type="Gene3D" id="3.40.50.300">
    <property type="entry name" value="P-loop containing nucleotide triphosphate hydrolases"/>
    <property type="match status" value="2"/>
</dbReference>
<dbReference type="InterPro" id="IPR050534">
    <property type="entry name" value="Coronavir_polyprotein_1ab"/>
</dbReference>
<dbReference type="PANTHER" id="PTHR43788:SF6">
    <property type="entry name" value="DNA HELICASE B"/>
    <property type="match status" value="1"/>
</dbReference>
<evidence type="ECO:0000313" key="7">
    <source>
        <dbReference type="Proteomes" id="UP001152622"/>
    </source>
</evidence>
<feature type="region of interest" description="Disordered" evidence="3">
    <location>
        <begin position="1"/>
        <end position="33"/>
    </location>
</feature>